<organism evidence="1 2">
    <name type="scientific">Brassica cretica</name>
    <name type="common">Mustard</name>
    <dbReference type="NCBI Taxonomy" id="69181"/>
    <lineage>
        <taxon>Eukaryota</taxon>
        <taxon>Viridiplantae</taxon>
        <taxon>Streptophyta</taxon>
        <taxon>Embryophyta</taxon>
        <taxon>Tracheophyta</taxon>
        <taxon>Spermatophyta</taxon>
        <taxon>Magnoliopsida</taxon>
        <taxon>eudicotyledons</taxon>
        <taxon>Gunneridae</taxon>
        <taxon>Pentapetalae</taxon>
        <taxon>rosids</taxon>
        <taxon>malvids</taxon>
        <taxon>Brassicales</taxon>
        <taxon>Brassicaceae</taxon>
        <taxon>Brassiceae</taxon>
        <taxon>Brassica</taxon>
    </lineage>
</organism>
<comment type="caution">
    <text evidence="1">The sequence shown here is derived from an EMBL/GenBank/DDBJ whole genome shotgun (WGS) entry which is preliminary data.</text>
</comment>
<dbReference type="AlphaFoldDB" id="A0A8S9GCE5"/>
<evidence type="ECO:0000313" key="1">
    <source>
        <dbReference type="EMBL" id="KAF2543785.1"/>
    </source>
</evidence>
<reference evidence="1" key="1">
    <citation type="submission" date="2019-12" db="EMBL/GenBank/DDBJ databases">
        <title>Genome sequencing and annotation of Brassica cretica.</title>
        <authorList>
            <person name="Studholme D.J."/>
            <person name="Sarris P.F."/>
        </authorList>
    </citation>
    <scope>NUCLEOTIDE SEQUENCE</scope>
    <source>
        <strain evidence="1">PFS-001/15</strain>
        <tissue evidence="1">Leaf</tissue>
    </source>
</reference>
<protein>
    <recommendedName>
        <fullName evidence="3">PUB domain-containing protein</fullName>
    </recommendedName>
</protein>
<dbReference type="CDD" id="cd09212">
    <property type="entry name" value="PUB"/>
    <property type="match status" value="1"/>
</dbReference>
<proteinExistence type="predicted"/>
<accession>A0A8S9GCE5</accession>
<sequence length="214" mass="25426">MKILWMRYYVQGFVDEDSTATSTNHHHCIHTQVFHHHLHNHHRLHCGIHRFFHHALHHALHRHRHHFHGTEPRERGSISQDAKVRVWTEKTESCSCFKKQDLTFHLELICESPEAVKNRVSRSRNRDRDVDFDFGEKFGEKEDVEIQGERRPLQKRKGFIVRSCSSIRQTRSPRLQTYLKTSIDEGEDFRKIRMSNSNIKEAIGDVAEGIEFLF</sequence>
<name>A0A8S9GCE5_BRACR</name>
<gene>
    <name evidence="1" type="ORF">F2Q68_00031471</name>
</gene>
<dbReference type="EMBL" id="QGKW02002005">
    <property type="protein sequence ID" value="KAF2543785.1"/>
    <property type="molecule type" value="Genomic_DNA"/>
</dbReference>
<evidence type="ECO:0008006" key="3">
    <source>
        <dbReference type="Google" id="ProtNLM"/>
    </source>
</evidence>
<dbReference type="Proteomes" id="UP000712281">
    <property type="component" value="Unassembled WGS sequence"/>
</dbReference>
<evidence type="ECO:0000313" key="2">
    <source>
        <dbReference type="Proteomes" id="UP000712281"/>
    </source>
</evidence>